<dbReference type="GO" id="GO:0005509">
    <property type="term" value="F:calcium ion binding"/>
    <property type="evidence" value="ECO:0007669"/>
    <property type="project" value="InterPro"/>
</dbReference>
<dbReference type="SMART" id="SM00054">
    <property type="entry name" value="EFh"/>
    <property type="match status" value="2"/>
</dbReference>
<dbReference type="InterPro" id="IPR002048">
    <property type="entry name" value="EF_hand_dom"/>
</dbReference>
<dbReference type="Gene3D" id="1.10.238.10">
    <property type="entry name" value="EF-hand"/>
    <property type="match status" value="2"/>
</dbReference>
<evidence type="ECO:0000256" key="2">
    <source>
        <dbReference type="ARBA" id="ARBA00022837"/>
    </source>
</evidence>
<dbReference type="Pfam" id="PF13499">
    <property type="entry name" value="EF-hand_7"/>
    <property type="match status" value="1"/>
</dbReference>
<name>A0AA88XU58_PINIB</name>
<dbReference type="EMBL" id="VSWD01000011">
    <property type="protein sequence ID" value="KAK3087743.1"/>
    <property type="molecule type" value="Genomic_DNA"/>
</dbReference>
<sequence>MGRSVSEDKLMQIMEKADVSGTGTLSYDEYVKFINDNTVDINLLRVQLQEAFMKYDKTRTGDLNIEEMKQALASVGQPLSEKEIRDLMEQADANQDGKIDVNG</sequence>
<proteinExistence type="predicted"/>
<dbReference type="CDD" id="cd00051">
    <property type="entry name" value="EFh"/>
    <property type="match status" value="1"/>
</dbReference>
<dbReference type="InterPro" id="IPR018247">
    <property type="entry name" value="EF_Hand_1_Ca_BS"/>
</dbReference>
<evidence type="ECO:0000313" key="4">
    <source>
        <dbReference type="EMBL" id="KAK3087743.1"/>
    </source>
</evidence>
<dbReference type="PROSITE" id="PS50222">
    <property type="entry name" value="EF_HAND_2"/>
    <property type="match status" value="3"/>
</dbReference>
<reference evidence="4" key="1">
    <citation type="submission" date="2019-08" db="EMBL/GenBank/DDBJ databases">
        <title>The improved chromosome-level genome for the pearl oyster Pinctada fucata martensii using PacBio sequencing and Hi-C.</title>
        <authorList>
            <person name="Zheng Z."/>
        </authorList>
    </citation>
    <scope>NUCLEOTIDE SEQUENCE</scope>
    <source>
        <strain evidence="4">ZZ-2019</strain>
        <tissue evidence="4">Adductor muscle</tissue>
    </source>
</reference>
<organism evidence="4 5">
    <name type="scientific">Pinctada imbricata</name>
    <name type="common">Atlantic pearl-oyster</name>
    <name type="synonym">Pinctada martensii</name>
    <dbReference type="NCBI Taxonomy" id="66713"/>
    <lineage>
        <taxon>Eukaryota</taxon>
        <taxon>Metazoa</taxon>
        <taxon>Spiralia</taxon>
        <taxon>Lophotrochozoa</taxon>
        <taxon>Mollusca</taxon>
        <taxon>Bivalvia</taxon>
        <taxon>Autobranchia</taxon>
        <taxon>Pteriomorphia</taxon>
        <taxon>Pterioida</taxon>
        <taxon>Pterioidea</taxon>
        <taxon>Pteriidae</taxon>
        <taxon>Pinctada</taxon>
    </lineage>
</organism>
<dbReference type="Proteomes" id="UP001186944">
    <property type="component" value="Unassembled WGS sequence"/>
</dbReference>
<accession>A0AA88XU58</accession>
<evidence type="ECO:0000256" key="1">
    <source>
        <dbReference type="ARBA" id="ARBA00022737"/>
    </source>
</evidence>
<evidence type="ECO:0000313" key="5">
    <source>
        <dbReference type="Proteomes" id="UP001186944"/>
    </source>
</evidence>
<dbReference type="SUPFAM" id="SSF47473">
    <property type="entry name" value="EF-hand"/>
    <property type="match status" value="1"/>
</dbReference>
<dbReference type="InterPro" id="IPR011992">
    <property type="entry name" value="EF-hand-dom_pair"/>
</dbReference>
<keyword evidence="1" id="KW-0677">Repeat</keyword>
<protein>
    <recommendedName>
        <fullName evidence="3">EF-hand domain-containing protein</fullName>
    </recommendedName>
</protein>
<keyword evidence="5" id="KW-1185">Reference proteome</keyword>
<dbReference type="InterPro" id="IPR050145">
    <property type="entry name" value="Centrin_CML-like"/>
</dbReference>
<comment type="caution">
    <text evidence="4">The sequence shown here is derived from an EMBL/GenBank/DDBJ whole genome shotgun (WGS) entry which is preliminary data.</text>
</comment>
<feature type="domain" description="EF-hand" evidence="3">
    <location>
        <begin position="5"/>
        <end position="40"/>
    </location>
</feature>
<keyword evidence="2" id="KW-0106">Calcium</keyword>
<dbReference type="AlphaFoldDB" id="A0AA88XU58"/>
<dbReference type="PANTHER" id="PTHR23050">
    <property type="entry name" value="CALCIUM BINDING PROTEIN"/>
    <property type="match status" value="1"/>
</dbReference>
<gene>
    <name evidence="4" type="ORF">FSP39_010028</name>
</gene>
<feature type="domain" description="EF-hand" evidence="3">
    <location>
        <begin position="43"/>
        <end position="78"/>
    </location>
</feature>
<dbReference type="PROSITE" id="PS00018">
    <property type="entry name" value="EF_HAND_1"/>
    <property type="match status" value="1"/>
</dbReference>
<feature type="domain" description="EF-hand" evidence="3">
    <location>
        <begin position="79"/>
        <end position="103"/>
    </location>
</feature>
<evidence type="ECO:0000259" key="3">
    <source>
        <dbReference type="PROSITE" id="PS50222"/>
    </source>
</evidence>